<keyword evidence="8 17" id="KW-0812">Transmembrane</keyword>
<evidence type="ECO:0000256" key="3">
    <source>
        <dbReference type="ARBA" id="ARBA00012438"/>
    </source>
</evidence>
<keyword evidence="7" id="KW-0808">Transferase</keyword>
<keyword evidence="13" id="KW-0902">Two-component regulatory system</keyword>
<dbReference type="Pfam" id="PF00672">
    <property type="entry name" value="HAMP"/>
    <property type="match status" value="1"/>
</dbReference>
<keyword evidence="10" id="KW-0418">Kinase</keyword>
<dbReference type="Proteomes" id="UP000295310">
    <property type="component" value="Unassembled WGS sequence"/>
</dbReference>
<evidence type="ECO:0000259" key="18">
    <source>
        <dbReference type="PROSITE" id="PS50109"/>
    </source>
</evidence>
<keyword evidence="12 17" id="KW-1133">Transmembrane helix</keyword>
<evidence type="ECO:0000256" key="7">
    <source>
        <dbReference type="ARBA" id="ARBA00022679"/>
    </source>
</evidence>
<evidence type="ECO:0000259" key="19">
    <source>
        <dbReference type="PROSITE" id="PS50885"/>
    </source>
</evidence>
<dbReference type="EMBL" id="SCWA01000009">
    <property type="protein sequence ID" value="TDL97834.1"/>
    <property type="molecule type" value="Genomic_DNA"/>
</dbReference>
<comment type="catalytic activity">
    <reaction evidence="1">
        <text>ATP + protein L-histidine = ADP + protein N-phospho-L-histidine.</text>
        <dbReference type="EC" id="2.7.13.3"/>
    </reaction>
</comment>
<feature type="domain" description="Histidine kinase" evidence="18">
    <location>
        <begin position="360"/>
        <end position="575"/>
    </location>
</feature>
<dbReference type="OrthoDB" id="9813151at2"/>
<evidence type="ECO:0000313" key="20">
    <source>
        <dbReference type="EMBL" id="TDL97834.1"/>
    </source>
</evidence>
<proteinExistence type="predicted"/>
<dbReference type="Pfam" id="PF18698">
    <property type="entry name" value="HisK_sensor"/>
    <property type="match status" value="1"/>
</dbReference>
<keyword evidence="11" id="KW-0067">ATP-binding</keyword>
<dbReference type="InterPro" id="IPR050351">
    <property type="entry name" value="BphY/WalK/GraS-like"/>
</dbReference>
<evidence type="ECO:0000256" key="1">
    <source>
        <dbReference type="ARBA" id="ARBA00000085"/>
    </source>
</evidence>
<keyword evidence="6" id="KW-0597">Phosphoprotein</keyword>
<name>A0A4R6BDJ8_9STAP</name>
<dbReference type="FunFam" id="1.10.287.130:FF:000001">
    <property type="entry name" value="Two-component sensor histidine kinase"/>
    <property type="match status" value="1"/>
</dbReference>
<dbReference type="InterPro" id="IPR003594">
    <property type="entry name" value="HATPase_dom"/>
</dbReference>
<comment type="function">
    <text evidence="16">Member of the two-component regulatory system SrrA/SrrB, which is involved in the global regulation of staphylococcal virulence factors in response to environmental oxygen levels as well as biofilm formation. Also plays an essential role in host-derived nitric oxide resistance by regulating hmp/flavohemoglobin, an enzyme that detoxifies nitric oxide by converting it to nitrate. Functions as a sensor protein kinase which is autophosphorylated at a histidine residue and transfers its phosphate group to SrrA. In turn, SrrA binds to the upstream promoter regions of the target genes to positively and negatively regulate their expression.</text>
</comment>
<dbReference type="InterPro" id="IPR003661">
    <property type="entry name" value="HisK_dim/P_dom"/>
</dbReference>
<feature type="transmembrane region" description="Helical" evidence="17">
    <location>
        <begin position="166"/>
        <end position="189"/>
    </location>
</feature>
<dbReference type="Gene3D" id="6.10.340.10">
    <property type="match status" value="1"/>
</dbReference>
<evidence type="ECO:0000256" key="12">
    <source>
        <dbReference type="ARBA" id="ARBA00022989"/>
    </source>
</evidence>
<dbReference type="RefSeq" id="WP_133431956.1">
    <property type="nucleotide sequence ID" value="NZ_SCWA01000009.1"/>
</dbReference>
<dbReference type="GO" id="GO:0005524">
    <property type="term" value="F:ATP binding"/>
    <property type="evidence" value="ECO:0007669"/>
    <property type="project" value="UniProtKB-KW"/>
</dbReference>
<dbReference type="GO" id="GO:0000155">
    <property type="term" value="F:phosphorelay sensor kinase activity"/>
    <property type="evidence" value="ECO:0007669"/>
    <property type="project" value="InterPro"/>
</dbReference>
<dbReference type="PANTHER" id="PTHR42878">
    <property type="entry name" value="TWO-COMPONENT HISTIDINE KINASE"/>
    <property type="match status" value="1"/>
</dbReference>
<dbReference type="CDD" id="cd06225">
    <property type="entry name" value="HAMP"/>
    <property type="match status" value="1"/>
</dbReference>
<keyword evidence="9" id="KW-0547">Nucleotide-binding</keyword>
<evidence type="ECO:0000256" key="2">
    <source>
        <dbReference type="ARBA" id="ARBA00004651"/>
    </source>
</evidence>
<evidence type="ECO:0000256" key="11">
    <source>
        <dbReference type="ARBA" id="ARBA00022840"/>
    </source>
</evidence>
<dbReference type="SUPFAM" id="SSF158472">
    <property type="entry name" value="HAMP domain-like"/>
    <property type="match status" value="1"/>
</dbReference>
<evidence type="ECO:0000256" key="9">
    <source>
        <dbReference type="ARBA" id="ARBA00022741"/>
    </source>
</evidence>
<dbReference type="GO" id="GO:0030295">
    <property type="term" value="F:protein kinase activator activity"/>
    <property type="evidence" value="ECO:0007669"/>
    <property type="project" value="TreeGrafter"/>
</dbReference>
<evidence type="ECO:0000256" key="6">
    <source>
        <dbReference type="ARBA" id="ARBA00022553"/>
    </source>
</evidence>
<dbReference type="InterPro" id="IPR004358">
    <property type="entry name" value="Sig_transdc_His_kin-like_C"/>
</dbReference>
<feature type="domain" description="HAMP" evidence="19">
    <location>
        <begin position="191"/>
        <end position="243"/>
    </location>
</feature>
<dbReference type="CDD" id="cd00082">
    <property type="entry name" value="HisKA"/>
    <property type="match status" value="1"/>
</dbReference>
<organism evidence="20 21">
    <name type="scientific">Macrococcus brunensis</name>
    <dbReference type="NCBI Taxonomy" id="198483"/>
    <lineage>
        <taxon>Bacteria</taxon>
        <taxon>Bacillati</taxon>
        <taxon>Bacillota</taxon>
        <taxon>Bacilli</taxon>
        <taxon>Bacillales</taxon>
        <taxon>Staphylococcaceae</taxon>
        <taxon>Macrococcus</taxon>
    </lineage>
</organism>
<dbReference type="SMART" id="SM00304">
    <property type="entry name" value="HAMP"/>
    <property type="match status" value="1"/>
</dbReference>
<reference evidence="20 21" key="1">
    <citation type="submission" date="2019-01" db="EMBL/GenBank/DDBJ databases">
        <title>Draft genome sequences of the type strains of six Macrococcus species.</title>
        <authorList>
            <person name="Mazhar S."/>
            <person name="Altermann E."/>
            <person name="Hill C."/>
            <person name="Mcauliffe O."/>
        </authorList>
    </citation>
    <scope>NUCLEOTIDE SEQUENCE [LARGE SCALE GENOMIC DNA]</scope>
    <source>
        <strain evidence="20 21">CCM4811</strain>
    </source>
</reference>
<evidence type="ECO:0000256" key="4">
    <source>
        <dbReference type="ARBA" id="ARBA00020500"/>
    </source>
</evidence>
<evidence type="ECO:0000256" key="14">
    <source>
        <dbReference type="ARBA" id="ARBA00023136"/>
    </source>
</evidence>
<dbReference type="Gene3D" id="3.30.565.10">
    <property type="entry name" value="Histidine kinase-like ATPase, C-terminal domain"/>
    <property type="match status" value="1"/>
</dbReference>
<keyword evidence="5" id="KW-1003">Cell membrane</keyword>
<evidence type="ECO:0000313" key="21">
    <source>
        <dbReference type="Proteomes" id="UP000295310"/>
    </source>
</evidence>
<dbReference type="GO" id="GO:0000156">
    <property type="term" value="F:phosphorelay response regulator activity"/>
    <property type="evidence" value="ECO:0007669"/>
    <property type="project" value="TreeGrafter"/>
</dbReference>
<keyword evidence="21" id="KW-1185">Reference proteome</keyword>
<dbReference type="SMART" id="SM00387">
    <property type="entry name" value="HATPase_c"/>
    <property type="match status" value="1"/>
</dbReference>
<dbReference type="PRINTS" id="PR00344">
    <property type="entry name" value="BCTRLSENSOR"/>
</dbReference>
<dbReference type="InterPro" id="IPR041328">
    <property type="entry name" value="HisK_sensor"/>
</dbReference>
<dbReference type="InterPro" id="IPR005467">
    <property type="entry name" value="His_kinase_dom"/>
</dbReference>
<evidence type="ECO:0000256" key="15">
    <source>
        <dbReference type="ARBA" id="ARBA00030120"/>
    </source>
</evidence>
<dbReference type="CDD" id="cd00075">
    <property type="entry name" value="HATPase"/>
    <property type="match status" value="1"/>
</dbReference>
<dbReference type="AlphaFoldDB" id="A0A4R6BDJ8"/>
<evidence type="ECO:0000256" key="10">
    <source>
        <dbReference type="ARBA" id="ARBA00022777"/>
    </source>
</evidence>
<dbReference type="SUPFAM" id="SSF47384">
    <property type="entry name" value="Homodimeric domain of signal transducing histidine kinase"/>
    <property type="match status" value="1"/>
</dbReference>
<dbReference type="SMART" id="SM00388">
    <property type="entry name" value="HisKA"/>
    <property type="match status" value="1"/>
</dbReference>
<dbReference type="InterPro" id="IPR003660">
    <property type="entry name" value="HAMP_dom"/>
</dbReference>
<evidence type="ECO:0000256" key="17">
    <source>
        <dbReference type="SAM" id="Phobius"/>
    </source>
</evidence>
<dbReference type="GO" id="GO:0007234">
    <property type="term" value="P:osmosensory signaling via phosphorelay pathway"/>
    <property type="evidence" value="ECO:0007669"/>
    <property type="project" value="TreeGrafter"/>
</dbReference>
<evidence type="ECO:0000256" key="16">
    <source>
        <dbReference type="ARBA" id="ARBA00046070"/>
    </source>
</evidence>
<feature type="transmembrane region" description="Helical" evidence="17">
    <location>
        <begin position="12"/>
        <end position="34"/>
    </location>
</feature>
<dbReference type="InterPro" id="IPR036097">
    <property type="entry name" value="HisK_dim/P_sf"/>
</dbReference>
<dbReference type="Pfam" id="PF00512">
    <property type="entry name" value="HisKA"/>
    <property type="match status" value="1"/>
</dbReference>
<accession>A0A4R6BDJ8</accession>
<sequence>MHYLNSIVIKLWFTIILIVTTVLLILSVALVSFFNSYFISETGKTLYQQANKIESILMSRHNQEDAMNYVMELVENPAGLIIVENKSQLTDRHDDLKQIMIDEFRTNPDFNAVFDENKHVTKIIDVNYQDERHRYILLGFPSQAFQDKGAIILYQDINSISSTLQYVSLIILITALILIVLSTIFAFFLSNKITKPLLRLKESAFQVAKGERAQKIKTTSRDEIGELTVAFNKMEDDIRNNIASIETERNLRDKLINAMADGVLSYHMDLDQQLMNPKAEQFLTLISEDDKIQLEQSFEEVVKTNDSEVVEIATLNHYFVVIISPVRRAAANNQIGAVALIRDMTEEHRNDEMKKRFVADVSHELRTPIQMLQGYTEALLDDIVETPEDRKEFLNIILDESKRLNRLVNELLNVARYDAGDVKLHLEEMPVDALLDKVKSTFNQSLTDNKLSLIVDSPPGLAWSLDYDKMIQVLTNLVDNAVRYTHEGDAIHLTVKAGDALTIEVSDSGVGISPEHLPHLFDRFYKVDAARTRGKHGTGLGLFIVKSIIESHGGHITVSSEQGRGTTFKIVIPKH</sequence>
<dbReference type="InterPro" id="IPR036890">
    <property type="entry name" value="HATPase_C_sf"/>
</dbReference>
<comment type="subcellular location">
    <subcellularLocation>
        <location evidence="2">Cell membrane</location>
        <topology evidence="2">Multi-pass membrane protein</topology>
    </subcellularLocation>
</comment>
<evidence type="ECO:0000256" key="8">
    <source>
        <dbReference type="ARBA" id="ARBA00022692"/>
    </source>
</evidence>
<comment type="caution">
    <text evidence="20">The sequence shown here is derived from an EMBL/GenBank/DDBJ whole genome shotgun (WGS) entry which is preliminary data.</text>
</comment>
<dbReference type="FunFam" id="3.30.565.10:FF:000006">
    <property type="entry name" value="Sensor histidine kinase WalK"/>
    <property type="match status" value="1"/>
</dbReference>
<protein>
    <recommendedName>
        <fullName evidence="4">Sensor protein SrrB</fullName>
        <ecNumber evidence="3">2.7.13.3</ecNumber>
    </recommendedName>
    <alternativeName>
        <fullName evidence="15">Staphylococcal respiratory response protein B</fullName>
    </alternativeName>
</protein>
<dbReference type="EC" id="2.7.13.3" evidence="3"/>
<dbReference type="GO" id="GO:0005886">
    <property type="term" value="C:plasma membrane"/>
    <property type="evidence" value="ECO:0007669"/>
    <property type="project" value="UniProtKB-SubCell"/>
</dbReference>
<keyword evidence="14 17" id="KW-0472">Membrane</keyword>
<gene>
    <name evidence="20" type="ORF">ERX27_06140</name>
</gene>
<dbReference type="PROSITE" id="PS50109">
    <property type="entry name" value="HIS_KIN"/>
    <property type="match status" value="1"/>
</dbReference>
<dbReference type="Gene3D" id="1.10.287.130">
    <property type="match status" value="1"/>
</dbReference>
<dbReference type="PANTHER" id="PTHR42878:SF3">
    <property type="entry name" value="HISTIDINE PROTEIN KINASE SAES"/>
    <property type="match status" value="1"/>
</dbReference>
<dbReference type="SUPFAM" id="SSF55874">
    <property type="entry name" value="ATPase domain of HSP90 chaperone/DNA topoisomerase II/histidine kinase"/>
    <property type="match status" value="1"/>
</dbReference>
<dbReference type="Pfam" id="PF02518">
    <property type="entry name" value="HATPase_c"/>
    <property type="match status" value="1"/>
</dbReference>
<dbReference type="PROSITE" id="PS50885">
    <property type="entry name" value="HAMP"/>
    <property type="match status" value="1"/>
</dbReference>
<evidence type="ECO:0000256" key="13">
    <source>
        <dbReference type="ARBA" id="ARBA00023012"/>
    </source>
</evidence>
<evidence type="ECO:0000256" key="5">
    <source>
        <dbReference type="ARBA" id="ARBA00022475"/>
    </source>
</evidence>